<keyword evidence="6" id="KW-0862">Zinc</keyword>
<dbReference type="Pfam" id="PF03006">
    <property type="entry name" value="HlyIII"/>
    <property type="match status" value="1"/>
</dbReference>
<dbReference type="OrthoDB" id="529367at2759"/>
<feature type="transmembrane region" description="Helical" evidence="7">
    <location>
        <begin position="139"/>
        <end position="158"/>
    </location>
</feature>
<dbReference type="EMBL" id="WWBZ02000033">
    <property type="protein sequence ID" value="KAF4307216.1"/>
    <property type="molecule type" value="Genomic_DNA"/>
</dbReference>
<feature type="binding site" evidence="6">
    <location>
        <position position="121"/>
    </location>
    <ligand>
        <name>Zn(2+)</name>
        <dbReference type="ChEBI" id="CHEBI:29105"/>
    </ligand>
</feature>
<keyword evidence="4 7" id="KW-1133">Transmembrane helix</keyword>
<dbReference type="GO" id="GO:0006882">
    <property type="term" value="P:intracellular zinc ion homeostasis"/>
    <property type="evidence" value="ECO:0007669"/>
    <property type="project" value="TreeGrafter"/>
</dbReference>
<evidence type="ECO:0000256" key="1">
    <source>
        <dbReference type="ARBA" id="ARBA00004141"/>
    </source>
</evidence>
<organism evidence="8 9">
    <name type="scientific">Botryosphaeria dothidea</name>
    <dbReference type="NCBI Taxonomy" id="55169"/>
    <lineage>
        <taxon>Eukaryota</taxon>
        <taxon>Fungi</taxon>
        <taxon>Dikarya</taxon>
        <taxon>Ascomycota</taxon>
        <taxon>Pezizomycotina</taxon>
        <taxon>Dothideomycetes</taxon>
        <taxon>Dothideomycetes incertae sedis</taxon>
        <taxon>Botryosphaeriales</taxon>
        <taxon>Botryosphaeriaceae</taxon>
        <taxon>Botryosphaeria</taxon>
    </lineage>
</organism>
<feature type="transmembrane region" description="Helical" evidence="7">
    <location>
        <begin position="196"/>
        <end position="216"/>
    </location>
</feature>
<feature type="transmembrane region" description="Helical" evidence="7">
    <location>
        <begin position="165"/>
        <end position="184"/>
    </location>
</feature>
<feature type="transmembrane region" description="Helical" evidence="7">
    <location>
        <begin position="100"/>
        <end position="119"/>
    </location>
</feature>
<evidence type="ECO:0000256" key="6">
    <source>
        <dbReference type="PIRSR" id="PIRSR604254-1"/>
    </source>
</evidence>
<sequence length="349" mass="38451">MDSAKSAAAAVGNAEKRLQDRLTLLWHEIHPWQQDNHYIQSGYRPASYSYSKSAKSLFYLHNETVNVYTHLLGALVAVFGSYALYASLGPRYDTAAHEDVVMFACFFLGATVCLGMSATFHLTSNHSPRVQSFGNKLDYMGIVFLIWGSFIPSVYYGLLEHPSHVRFYWIMITTNSIACAIAAVSDKFRSPAFRPIRAAMFVGLGLSAIFPVMSGLNLYGLGALRERIALDWLVAHGLMYIIGAAIYAARFPERIWPGRFDIWGSSHQIFHVLVLCAAATHLVGLIKAFDFQHSQPYVQSDRLHLLEMPWSTPSTGASGRLAAAIAQSAHEEAEMAALGQMEAAVGHGS</sequence>
<dbReference type="GO" id="GO:0046872">
    <property type="term" value="F:metal ion binding"/>
    <property type="evidence" value="ECO:0007669"/>
    <property type="project" value="UniProtKB-KW"/>
</dbReference>
<dbReference type="GO" id="GO:0038023">
    <property type="term" value="F:signaling receptor activity"/>
    <property type="evidence" value="ECO:0007669"/>
    <property type="project" value="TreeGrafter"/>
</dbReference>
<feature type="transmembrane region" description="Helical" evidence="7">
    <location>
        <begin position="67"/>
        <end position="88"/>
    </location>
</feature>
<feature type="binding site" evidence="6">
    <location>
        <position position="267"/>
    </location>
    <ligand>
        <name>Zn(2+)</name>
        <dbReference type="ChEBI" id="CHEBI:29105"/>
    </ligand>
</feature>
<accession>A0A8H4IU46</accession>
<dbReference type="GO" id="GO:0016020">
    <property type="term" value="C:membrane"/>
    <property type="evidence" value="ECO:0007669"/>
    <property type="project" value="UniProtKB-SubCell"/>
</dbReference>
<dbReference type="InterPro" id="IPR004254">
    <property type="entry name" value="AdipoR/HlyIII-related"/>
</dbReference>
<comment type="caution">
    <text evidence="8">The sequence shown here is derived from an EMBL/GenBank/DDBJ whole genome shotgun (WGS) entry which is preliminary data.</text>
</comment>
<reference evidence="8" key="1">
    <citation type="submission" date="2020-04" db="EMBL/GenBank/DDBJ databases">
        <title>Genome Assembly and Annotation of Botryosphaeria dothidea sdau 11-99, a Latent Pathogen of Apple Fruit Ring Rot in China.</title>
        <authorList>
            <person name="Yu C."/>
            <person name="Diao Y."/>
            <person name="Lu Q."/>
            <person name="Zhao J."/>
            <person name="Cui S."/>
            <person name="Peng C."/>
            <person name="He B."/>
            <person name="Liu H."/>
        </authorList>
    </citation>
    <scope>NUCLEOTIDE SEQUENCE [LARGE SCALE GENOMIC DNA]</scope>
    <source>
        <strain evidence="8">Sdau11-99</strain>
    </source>
</reference>
<evidence type="ECO:0000256" key="5">
    <source>
        <dbReference type="ARBA" id="ARBA00023136"/>
    </source>
</evidence>
<keyword evidence="9" id="KW-1185">Reference proteome</keyword>
<feature type="transmembrane region" description="Helical" evidence="7">
    <location>
        <begin position="269"/>
        <end position="289"/>
    </location>
</feature>
<comment type="subcellular location">
    <subcellularLocation>
        <location evidence="1">Membrane</location>
        <topology evidence="1">Multi-pass membrane protein</topology>
    </subcellularLocation>
</comment>
<dbReference type="Proteomes" id="UP000572817">
    <property type="component" value="Unassembled WGS sequence"/>
</dbReference>
<evidence type="ECO:0000313" key="9">
    <source>
        <dbReference type="Proteomes" id="UP000572817"/>
    </source>
</evidence>
<evidence type="ECO:0000256" key="7">
    <source>
        <dbReference type="SAM" id="Phobius"/>
    </source>
</evidence>
<evidence type="ECO:0000313" key="8">
    <source>
        <dbReference type="EMBL" id="KAF4307216.1"/>
    </source>
</evidence>
<dbReference type="PANTHER" id="PTHR20855:SF52">
    <property type="entry name" value="ADIPONECTIN RECEPTOR PROTEIN"/>
    <property type="match status" value="1"/>
</dbReference>
<keyword evidence="5 7" id="KW-0472">Membrane</keyword>
<keyword evidence="3 7" id="KW-0812">Transmembrane</keyword>
<gene>
    <name evidence="8" type="ORF">GTA08_BOTSDO05695</name>
</gene>
<dbReference type="AlphaFoldDB" id="A0A8H4IU46"/>
<name>A0A8H4IU46_9PEZI</name>
<feature type="binding site" evidence="6">
    <location>
        <position position="271"/>
    </location>
    <ligand>
        <name>Zn(2+)</name>
        <dbReference type="ChEBI" id="CHEBI:29105"/>
    </ligand>
</feature>
<protein>
    <submittedName>
        <fullName evidence="8">ADIPOR-like receptor</fullName>
    </submittedName>
</protein>
<dbReference type="PANTHER" id="PTHR20855">
    <property type="entry name" value="ADIPOR/PROGESTIN RECEPTOR-RELATED"/>
    <property type="match status" value="1"/>
</dbReference>
<comment type="similarity">
    <text evidence="2">Belongs to the ADIPOR family.</text>
</comment>
<feature type="transmembrane region" description="Helical" evidence="7">
    <location>
        <begin position="228"/>
        <end position="249"/>
    </location>
</feature>
<evidence type="ECO:0000256" key="3">
    <source>
        <dbReference type="ARBA" id="ARBA00022692"/>
    </source>
</evidence>
<evidence type="ECO:0000256" key="2">
    <source>
        <dbReference type="ARBA" id="ARBA00007018"/>
    </source>
</evidence>
<evidence type="ECO:0000256" key="4">
    <source>
        <dbReference type="ARBA" id="ARBA00022989"/>
    </source>
</evidence>
<proteinExistence type="inferred from homology"/>
<keyword evidence="6" id="KW-0479">Metal-binding</keyword>